<dbReference type="EMBL" id="ML121537">
    <property type="protein sequence ID" value="RPB25563.1"/>
    <property type="molecule type" value="Genomic_DNA"/>
</dbReference>
<feature type="compositionally biased region" description="Polar residues" evidence="7">
    <location>
        <begin position="1064"/>
        <end position="1073"/>
    </location>
</feature>
<feature type="region of interest" description="Disordered" evidence="7">
    <location>
        <begin position="870"/>
        <end position="944"/>
    </location>
</feature>
<evidence type="ECO:0000313" key="9">
    <source>
        <dbReference type="EMBL" id="RPB25563.1"/>
    </source>
</evidence>
<feature type="compositionally biased region" description="Pro residues" evidence="7">
    <location>
        <begin position="926"/>
        <end position="935"/>
    </location>
</feature>
<accession>A0A3N4LRL9</accession>
<dbReference type="GO" id="GO:0005739">
    <property type="term" value="C:mitochondrion"/>
    <property type="evidence" value="ECO:0007669"/>
    <property type="project" value="UniProtKB-SubCell"/>
</dbReference>
<feature type="region of interest" description="Disordered" evidence="7">
    <location>
        <begin position="1329"/>
        <end position="1360"/>
    </location>
</feature>
<keyword evidence="5" id="KW-0496">Mitochondrion</keyword>
<feature type="compositionally biased region" description="Low complexity" evidence="7">
    <location>
        <begin position="1237"/>
        <end position="1255"/>
    </location>
</feature>
<keyword evidence="4" id="KW-0256">Endoplasmic reticulum</keyword>
<dbReference type="InterPro" id="IPR049945">
    <property type="entry name" value="AAA_22"/>
</dbReference>
<proteinExistence type="predicted"/>
<evidence type="ECO:0000256" key="3">
    <source>
        <dbReference type="ARBA" id="ARBA00004370"/>
    </source>
</evidence>
<name>A0A3N4LRL9_9PEZI</name>
<evidence type="ECO:0000256" key="5">
    <source>
        <dbReference type="ARBA" id="ARBA00023128"/>
    </source>
</evidence>
<dbReference type="InterPro" id="IPR052374">
    <property type="entry name" value="SERAC1"/>
</dbReference>
<evidence type="ECO:0000256" key="2">
    <source>
        <dbReference type="ARBA" id="ARBA00004240"/>
    </source>
</evidence>
<feature type="compositionally biased region" description="Polar residues" evidence="7">
    <location>
        <begin position="870"/>
        <end position="890"/>
    </location>
</feature>
<protein>
    <recommendedName>
        <fullName evidence="8">ORC1/DEAH AAA+ ATPase domain-containing protein</fullName>
    </recommendedName>
</protein>
<dbReference type="InterPro" id="IPR029058">
    <property type="entry name" value="AB_hydrolase_fold"/>
</dbReference>
<evidence type="ECO:0000313" key="10">
    <source>
        <dbReference type="Proteomes" id="UP000267821"/>
    </source>
</evidence>
<feature type="compositionally biased region" description="Pro residues" evidence="7">
    <location>
        <begin position="900"/>
        <end position="909"/>
    </location>
</feature>
<sequence length="1360" mass="149450">MPPTIGLKLLHAGENPVFDIVAVHGLNGDAYRTWTWKATKKGEKDVLWLRDLLPNEIQDARIFTYGYDSMPAQVAGRASTKFIHQHAESFLQDLHAHRKGDEVYRPIIFIAHSLGGILVKQALINSSDCHVGHNEHLRSILNSTYGIMFMGTPHNGSGLANWGKFAESVISHVFPKFFVDTNPHLINTLGKNSEVLQNITQQFMSIQHQNPFQIFYFWEELKTKLPNGRMELVVEYSSAVLQGTANVQSYGIHGDHTSICRFENEESPGYDVLVRALIDWREAAPDAVGLKWAQYRDQVMLSNIHNNMSPTGSHIGTPPSKFLLLPPQPEVPNIERKMITPAPADDDISLISSTILSAKTGPHFIVSHHPNEVFEGREEDLARLDQILQNPKKREKGNASAVVFGISGSGKTHLVRQYVYDKRNNYPGGVFWVEAVSSASIKLGYWKLAVGLELTERTRFSEEPHGDFFVHLVTDWFQSHSKWLLVLDGADHETDFELNLLKEIIPGGADGAIIITTVNKALAGRARLGSPEGLSLKNMDTRDCVNILFQYARITEPSTEDIKHAEELVELMDFLPLAIHSAGSSMTVMQMDLGNYLRYYKKQPEVEGLTSFYIILDQLHKRYPEALNLIYILSFVERKVPVAMVEWGMKNWNGPPLVTKKHGFGLNVTLKHLLSYSLIERKSVAEVDDPGRVDTLFVHKVVQDICRLRMKQEGRGRLEMYFYHACKMFCRSFWRMEQRRRDKNFSVSDYRRFQVHIAKVLSHGHVMKLNPEDIGDVLGDLEEALTSIKNAINRYTPKYGSQSIDDGDGEYMPPKSQFSGSWSSLDESSGSASEAVSGEIVYHPGNPVMDSPLENFGPLFPPSLSGYDASSPTVRASGSGPASANRTPSPINHPFTLPSGSPPPAPPPLSREYISGLTPRNSNTPFSPPYPPSPGGPVKFPAHPGVSEELENLGMLNRNYSDPALAKKRSTAFFEQASKSYGDLSSGLGRGIHVSLPLSRDTSNNLPWGSPSRDPSRTKELIYSRFDTSPWSECGGFGMARVRSEDSKGSLKQRDRILEKLSSEAMSRSTSAGSVPGGVPLLSPTNSEPMSRRGSVGSVASVSRYHKLSNRPIPTIDSEPLPEIELTSEQRKGYHVRKGSGPGFHVEDEYDSGVDGVGGRVIEFGAPPPADGQGSRRGSVAGLGIGLLPATNPAEYLAASRRSSAPGAVQDPHHHGLVYYHHAPTPSSAGATGATNSPPSGSSRVVDPRSPSPASIVEAAGGAPMQRSVSEPFAGATAQSLEEKEAGRLSKAGGGVVRGRASLRRVSRAISPFGGKNGKRYSPREAFLEYEPSLDEEPLFEREEPDTDEGGKGKGKGRAE</sequence>
<gene>
    <name evidence="9" type="ORF">L211DRAFT_847916</name>
</gene>
<feature type="domain" description="ORC1/DEAH AAA+ ATPase" evidence="8">
    <location>
        <begin position="397"/>
        <end position="504"/>
    </location>
</feature>
<dbReference type="PANTHER" id="PTHR48182">
    <property type="entry name" value="PROTEIN SERAC1"/>
    <property type="match status" value="1"/>
</dbReference>
<feature type="compositionally biased region" description="Basic and acidic residues" evidence="7">
    <location>
        <begin position="1349"/>
        <end position="1360"/>
    </location>
</feature>
<evidence type="ECO:0000256" key="4">
    <source>
        <dbReference type="ARBA" id="ARBA00022824"/>
    </source>
</evidence>
<evidence type="ECO:0000256" key="7">
    <source>
        <dbReference type="SAM" id="MobiDB-lite"/>
    </source>
</evidence>
<feature type="compositionally biased region" description="Low complexity" evidence="7">
    <location>
        <begin position="819"/>
        <end position="830"/>
    </location>
</feature>
<dbReference type="GO" id="GO:0016887">
    <property type="term" value="F:ATP hydrolysis activity"/>
    <property type="evidence" value="ECO:0007669"/>
    <property type="project" value="InterPro"/>
</dbReference>
<dbReference type="Pfam" id="PF13401">
    <property type="entry name" value="AAA_22"/>
    <property type="match status" value="1"/>
</dbReference>
<dbReference type="Gene3D" id="3.40.50.1820">
    <property type="entry name" value="alpha/beta hydrolase"/>
    <property type="match status" value="1"/>
</dbReference>
<feature type="compositionally biased region" description="Acidic residues" evidence="7">
    <location>
        <begin position="1332"/>
        <end position="1348"/>
    </location>
</feature>
<feature type="region of interest" description="Disordered" evidence="7">
    <location>
        <begin position="1062"/>
        <end position="1094"/>
    </location>
</feature>
<dbReference type="GO" id="GO:0005783">
    <property type="term" value="C:endoplasmic reticulum"/>
    <property type="evidence" value="ECO:0007669"/>
    <property type="project" value="UniProtKB-SubCell"/>
</dbReference>
<keyword evidence="6" id="KW-0472">Membrane</keyword>
<feature type="region of interest" description="Disordered" evidence="7">
    <location>
        <begin position="1218"/>
        <end position="1298"/>
    </location>
</feature>
<dbReference type="InParanoid" id="A0A3N4LRL9"/>
<dbReference type="Proteomes" id="UP000267821">
    <property type="component" value="Unassembled WGS sequence"/>
</dbReference>
<dbReference type="Gene3D" id="3.40.50.300">
    <property type="entry name" value="P-loop containing nucleotide triphosphate hydrolases"/>
    <property type="match status" value="1"/>
</dbReference>
<dbReference type="OrthoDB" id="5086500at2759"/>
<dbReference type="GO" id="GO:0016020">
    <property type="term" value="C:membrane"/>
    <property type="evidence" value="ECO:0007669"/>
    <property type="project" value="UniProtKB-SubCell"/>
</dbReference>
<evidence type="ECO:0000256" key="6">
    <source>
        <dbReference type="ARBA" id="ARBA00023136"/>
    </source>
</evidence>
<reference evidence="9 10" key="1">
    <citation type="journal article" date="2018" name="Nat. Ecol. Evol.">
        <title>Pezizomycetes genomes reveal the molecular basis of ectomycorrhizal truffle lifestyle.</title>
        <authorList>
            <person name="Murat C."/>
            <person name="Payen T."/>
            <person name="Noel B."/>
            <person name="Kuo A."/>
            <person name="Morin E."/>
            <person name="Chen J."/>
            <person name="Kohler A."/>
            <person name="Krizsan K."/>
            <person name="Balestrini R."/>
            <person name="Da Silva C."/>
            <person name="Montanini B."/>
            <person name="Hainaut M."/>
            <person name="Levati E."/>
            <person name="Barry K.W."/>
            <person name="Belfiori B."/>
            <person name="Cichocki N."/>
            <person name="Clum A."/>
            <person name="Dockter R.B."/>
            <person name="Fauchery L."/>
            <person name="Guy J."/>
            <person name="Iotti M."/>
            <person name="Le Tacon F."/>
            <person name="Lindquist E.A."/>
            <person name="Lipzen A."/>
            <person name="Malagnac F."/>
            <person name="Mello A."/>
            <person name="Molinier V."/>
            <person name="Miyauchi S."/>
            <person name="Poulain J."/>
            <person name="Riccioni C."/>
            <person name="Rubini A."/>
            <person name="Sitrit Y."/>
            <person name="Splivallo R."/>
            <person name="Traeger S."/>
            <person name="Wang M."/>
            <person name="Zifcakova L."/>
            <person name="Wipf D."/>
            <person name="Zambonelli A."/>
            <person name="Paolocci F."/>
            <person name="Nowrousian M."/>
            <person name="Ottonello S."/>
            <person name="Baldrian P."/>
            <person name="Spatafora J.W."/>
            <person name="Henrissat B."/>
            <person name="Nagy L.G."/>
            <person name="Aury J.M."/>
            <person name="Wincker P."/>
            <person name="Grigoriev I.V."/>
            <person name="Bonfante P."/>
            <person name="Martin F.M."/>
        </authorList>
    </citation>
    <scope>NUCLEOTIDE SEQUENCE [LARGE SCALE GENOMIC DNA]</scope>
    <source>
        <strain evidence="9 10">ATCC MYA-4762</strain>
    </source>
</reference>
<keyword evidence="10" id="KW-1185">Reference proteome</keyword>
<feature type="region of interest" description="Disordered" evidence="7">
    <location>
        <begin position="797"/>
        <end position="830"/>
    </location>
</feature>
<evidence type="ECO:0000259" key="8">
    <source>
        <dbReference type="Pfam" id="PF13401"/>
    </source>
</evidence>
<comment type="subcellular location">
    <subcellularLocation>
        <location evidence="2">Endoplasmic reticulum</location>
    </subcellularLocation>
    <subcellularLocation>
        <location evidence="3">Membrane</location>
    </subcellularLocation>
    <subcellularLocation>
        <location evidence="1">Mitochondrion</location>
    </subcellularLocation>
</comment>
<dbReference type="InterPro" id="IPR027417">
    <property type="entry name" value="P-loop_NTPase"/>
</dbReference>
<dbReference type="PANTHER" id="PTHR48182:SF2">
    <property type="entry name" value="PROTEIN SERAC1"/>
    <property type="match status" value="1"/>
</dbReference>
<dbReference type="SUPFAM" id="SSF52540">
    <property type="entry name" value="P-loop containing nucleoside triphosphate hydrolases"/>
    <property type="match status" value="1"/>
</dbReference>
<dbReference type="SUPFAM" id="SSF53474">
    <property type="entry name" value="alpha/beta-Hydrolases"/>
    <property type="match status" value="1"/>
</dbReference>
<feature type="compositionally biased region" description="Polar residues" evidence="7">
    <location>
        <begin position="1225"/>
        <end position="1236"/>
    </location>
</feature>
<organism evidence="9 10">
    <name type="scientific">Terfezia boudieri ATCC MYA-4762</name>
    <dbReference type="NCBI Taxonomy" id="1051890"/>
    <lineage>
        <taxon>Eukaryota</taxon>
        <taxon>Fungi</taxon>
        <taxon>Dikarya</taxon>
        <taxon>Ascomycota</taxon>
        <taxon>Pezizomycotina</taxon>
        <taxon>Pezizomycetes</taxon>
        <taxon>Pezizales</taxon>
        <taxon>Pezizaceae</taxon>
        <taxon>Terfezia</taxon>
    </lineage>
</organism>
<evidence type="ECO:0000256" key="1">
    <source>
        <dbReference type="ARBA" id="ARBA00004173"/>
    </source>
</evidence>